<dbReference type="InterPro" id="IPR020789">
    <property type="entry name" value="RNA_pol_suN_Zn-BS"/>
</dbReference>
<keyword evidence="5" id="KW-0963">Cytoplasm</keyword>
<comment type="function">
    <text evidence="5">DNA-dependent RNA polymerase (RNAP) catalyzes the transcription of DNA into RNA using the four ribonucleoside triphosphates as substrates.</text>
</comment>
<proteinExistence type="inferred from homology"/>
<dbReference type="GO" id="GO:0003677">
    <property type="term" value="F:DNA binding"/>
    <property type="evidence" value="ECO:0007669"/>
    <property type="project" value="InterPro"/>
</dbReference>
<dbReference type="PROSITE" id="PS01112">
    <property type="entry name" value="RNA_POL_N_8KD"/>
    <property type="match status" value="1"/>
</dbReference>
<evidence type="ECO:0000256" key="1">
    <source>
        <dbReference type="ARBA" id="ARBA00022478"/>
    </source>
</evidence>
<dbReference type="EMBL" id="LR216287">
    <property type="protein sequence ID" value="VFJ15239.1"/>
    <property type="molecule type" value="Genomic_DNA"/>
</dbReference>
<dbReference type="Gene3D" id="1.10.10.60">
    <property type="entry name" value="Homeodomain-like"/>
    <property type="match status" value="1"/>
</dbReference>
<dbReference type="GO" id="GO:0006351">
    <property type="term" value="P:DNA-templated transcription"/>
    <property type="evidence" value="ECO:0007669"/>
    <property type="project" value="UniProtKB-UniRule"/>
</dbReference>
<name>A0A484IK17_9ARCH</name>
<organism evidence="6 7">
    <name type="scientific">Candidatus Nitrosocosmicus franklandianus</name>
    <dbReference type="NCBI Taxonomy" id="1798806"/>
    <lineage>
        <taxon>Archaea</taxon>
        <taxon>Nitrososphaerota</taxon>
        <taxon>Nitrososphaeria</taxon>
        <taxon>Nitrososphaerales</taxon>
        <taxon>Nitrososphaeraceae</taxon>
        <taxon>Candidatus Nitrosocosmicus</taxon>
    </lineage>
</organism>
<evidence type="ECO:0000256" key="4">
    <source>
        <dbReference type="ARBA" id="ARBA00023163"/>
    </source>
</evidence>
<dbReference type="PIRSF" id="PIRSF005653">
    <property type="entry name" value="RNA_pol_N/8_sub"/>
    <property type="match status" value="1"/>
</dbReference>
<dbReference type="GeneID" id="39422026"/>
<comment type="subcellular location">
    <subcellularLocation>
        <location evidence="5">Cytoplasm</location>
    </subcellularLocation>
</comment>
<keyword evidence="5 6" id="KW-0808">Transferase</keyword>
<accession>A0A484IK17</accession>
<protein>
    <recommendedName>
        <fullName evidence="5">DNA-directed RNA polymerase subunit Rpo10</fullName>
        <ecNumber evidence="5">2.7.7.6</ecNumber>
    </recommendedName>
    <alternativeName>
        <fullName evidence="5">DNA-directed RNA polymerase subunit N</fullName>
    </alternativeName>
</protein>
<dbReference type="GO" id="GO:0000428">
    <property type="term" value="C:DNA-directed RNA polymerase complex"/>
    <property type="evidence" value="ECO:0007669"/>
    <property type="project" value="UniProtKB-KW"/>
</dbReference>
<gene>
    <name evidence="5 6" type="primary">rpoN</name>
    <name evidence="5" type="synonym">rpo10</name>
    <name evidence="6" type="ORF">NFRAN_2916</name>
</gene>
<evidence type="ECO:0000313" key="6">
    <source>
        <dbReference type="EMBL" id="VFJ15239.1"/>
    </source>
</evidence>
<dbReference type="Proteomes" id="UP000294299">
    <property type="component" value="Chromosome NFRAN"/>
</dbReference>
<keyword evidence="5 6" id="KW-0548">Nucleotidyltransferase</keyword>
<dbReference type="GO" id="GO:0003899">
    <property type="term" value="F:DNA-directed RNA polymerase activity"/>
    <property type="evidence" value="ECO:0007669"/>
    <property type="project" value="UniProtKB-UniRule"/>
</dbReference>
<keyword evidence="3 5" id="KW-0862">Zinc</keyword>
<comment type="cofactor">
    <cofactor evidence="5">
        <name>Zn(2+)</name>
        <dbReference type="ChEBI" id="CHEBI:29105"/>
    </cofactor>
    <text evidence="5">Binds 1 zinc ion.</text>
</comment>
<keyword evidence="4 5" id="KW-0804">Transcription</keyword>
<evidence type="ECO:0000256" key="5">
    <source>
        <dbReference type="HAMAP-Rule" id="MF_00250"/>
    </source>
</evidence>
<comment type="similarity">
    <text evidence="5">Belongs to the archaeal Rpo10/eukaryotic RPB10 RNA polymerase subunit family.</text>
</comment>
<dbReference type="KEGG" id="nfn:NFRAN_2916"/>
<dbReference type="SUPFAM" id="SSF46924">
    <property type="entry name" value="RNA polymerase subunit RPB10"/>
    <property type="match status" value="1"/>
</dbReference>
<dbReference type="EC" id="2.7.7.6" evidence="5"/>
<feature type="binding site" evidence="5">
    <location>
        <position position="44"/>
    </location>
    <ligand>
        <name>Zn(2+)</name>
        <dbReference type="ChEBI" id="CHEBI:29105"/>
    </ligand>
</feature>
<feature type="binding site" evidence="5">
    <location>
        <position position="45"/>
    </location>
    <ligand>
        <name>Zn(2+)</name>
        <dbReference type="ChEBI" id="CHEBI:29105"/>
    </ligand>
</feature>
<keyword evidence="1 5" id="KW-0240">DNA-directed RNA polymerase</keyword>
<feature type="binding site" evidence="5">
    <location>
        <position position="10"/>
    </location>
    <ligand>
        <name>Zn(2+)</name>
        <dbReference type="ChEBI" id="CHEBI:29105"/>
    </ligand>
</feature>
<dbReference type="HAMAP" id="MF_00250">
    <property type="entry name" value="RNApol_arch_Rpo10"/>
    <property type="match status" value="1"/>
</dbReference>
<sequence length="78" mass="9288">MLVPVRCFTCGKLIANIYNEFLTRVKQGEEPNKVMDSLKITRYCCRRMFVSSVETIYQVIPYYEALRKRRAEIQSEME</sequence>
<dbReference type="InterPro" id="IPR000268">
    <property type="entry name" value="RPABC5/Rpb10"/>
</dbReference>
<evidence type="ECO:0000256" key="2">
    <source>
        <dbReference type="ARBA" id="ARBA00022723"/>
    </source>
</evidence>
<dbReference type="PANTHER" id="PTHR23431">
    <property type="entry name" value="DNA-DIRECTED RNA POLYMERASES I, II, AND III SUBUNIT RPABC5 FAMILY MEMBER"/>
    <property type="match status" value="1"/>
</dbReference>
<dbReference type="PANTHER" id="PTHR23431:SF3">
    <property type="entry name" value="DNA-DIRECTED RNA POLYMERASES I, II, AND III SUBUNIT RPABC5"/>
    <property type="match status" value="1"/>
</dbReference>
<comment type="catalytic activity">
    <reaction evidence="5">
        <text>RNA(n) + a ribonucleoside 5'-triphosphate = RNA(n+1) + diphosphate</text>
        <dbReference type="Rhea" id="RHEA:21248"/>
        <dbReference type="Rhea" id="RHEA-COMP:14527"/>
        <dbReference type="Rhea" id="RHEA-COMP:17342"/>
        <dbReference type="ChEBI" id="CHEBI:33019"/>
        <dbReference type="ChEBI" id="CHEBI:61557"/>
        <dbReference type="ChEBI" id="CHEBI:140395"/>
        <dbReference type="EC" id="2.7.7.6"/>
    </reaction>
</comment>
<reference evidence="6 7" key="1">
    <citation type="submission" date="2019-02" db="EMBL/GenBank/DDBJ databases">
        <authorList>
            <person name="Lehtovirta-Morley E L."/>
        </authorList>
    </citation>
    <scope>NUCLEOTIDE SEQUENCE [LARGE SCALE GENOMIC DNA]</scope>
    <source>
        <strain evidence="6">NFRAN1</strain>
    </source>
</reference>
<evidence type="ECO:0000313" key="7">
    <source>
        <dbReference type="Proteomes" id="UP000294299"/>
    </source>
</evidence>
<dbReference type="RefSeq" id="WP_134485209.1">
    <property type="nucleotide sequence ID" value="NZ_LR216287.1"/>
</dbReference>
<comment type="subunit">
    <text evidence="5">Part of the RNA polymerase complex.</text>
</comment>
<keyword evidence="7" id="KW-1185">Reference proteome</keyword>
<feature type="binding site" evidence="5">
    <location>
        <position position="7"/>
    </location>
    <ligand>
        <name>Zn(2+)</name>
        <dbReference type="ChEBI" id="CHEBI:29105"/>
    </ligand>
</feature>
<dbReference type="InterPro" id="IPR023580">
    <property type="entry name" value="RNA_pol_su_RPB10"/>
</dbReference>
<dbReference type="Pfam" id="PF01194">
    <property type="entry name" value="RNA_pol_N"/>
    <property type="match status" value="1"/>
</dbReference>
<dbReference type="NCBIfam" id="NF003089">
    <property type="entry name" value="PRK04016.1"/>
    <property type="match status" value="1"/>
</dbReference>
<dbReference type="GO" id="GO:0008270">
    <property type="term" value="F:zinc ion binding"/>
    <property type="evidence" value="ECO:0007669"/>
    <property type="project" value="UniProtKB-UniRule"/>
</dbReference>
<evidence type="ECO:0000256" key="3">
    <source>
        <dbReference type="ARBA" id="ARBA00022833"/>
    </source>
</evidence>
<dbReference type="GO" id="GO:0005737">
    <property type="term" value="C:cytoplasm"/>
    <property type="evidence" value="ECO:0007669"/>
    <property type="project" value="UniProtKB-SubCell"/>
</dbReference>
<dbReference type="AlphaFoldDB" id="A0A484IK17"/>
<keyword evidence="2 5" id="KW-0479">Metal-binding</keyword>